<dbReference type="Proteomes" id="UP000324800">
    <property type="component" value="Unassembled WGS sequence"/>
</dbReference>
<dbReference type="AlphaFoldDB" id="A0A5J4TRI1"/>
<evidence type="ECO:0000313" key="1">
    <source>
        <dbReference type="EMBL" id="KAA6360570.1"/>
    </source>
</evidence>
<protein>
    <submittedName>
        <fullName evidence="1">Uncharacterized protein</fullName>
    </submittedName>
</protein>
<proteinExistence type="predicted"/>
<organism evidence="1 2">
    <name type="scientific">Streblomastix strix</name>
    <dbReference type="NCBI Taxonomy" id="222440"/>
    <lineage>
        <taxon>Eukaryota</taxon>
        <taxon>Metamonada</taxon>
        <taxon>Preaxostyla</taxon>
        <taxon>Oxymonadida</taxon>
        <taxon>Streblomastigidae</taxon>
        <taxon>Streblomastix</taxon>
    </lineage>
</organism>
<name>A0A5J4TRI1_9EUKA</name>
<sequence length="94" mass="10691">MEINRQECDRYHSDLVNYVADKPKCAIIATDESGSKDWLNAKPQLMLVTVGSTDQQLHYKVKNNSNLHTVMPDINLCGDMMPPFVVTKRIKLDV</sequence>
<dbReference type="EMBL" id="SNRW01026760">
    <property type="protein sequence ID" value="KAA6360570.1"/>
    <property type="molecule type" value="Genomic_DNA"/>
</dbReference>
<accession>A0A5J4TRI1</accession>
<reference evidence="1 2" key="1">
    <citation type="submission" date="2019-03" db="EMBL/GenBank/DDBJ databases">
        <title>Single cell metagenomics reveals metabolic interactions within the superorganism composed of flagellate Streblomastix strix and complex community of Bacteroidetes bacteria on its surface.</title>
        <authorList>
            <person name="Treitli S.C."/>
            <person name="Kolisko M."/>
            <person name="Husnik F."/>
            <person name="Keeling P."/>
            <person name="Hampl V."/>
        </authorList>
    </citation>
    <scope>NUCLEOTIDE SEQUENCE [LARGE SCALE GENOMIC DNA]</scope>
    <source>
        <strain evidence="1">ST1C</strain>
    </source>
</reference>
<comment type="caution">
    <text evidence="1">The sequence shown here is derived from an EMBL/GenBank/DDBJ whole genome shotgun (WGS) entry which is preliminary data.</text>
</comment>
<gene>
    <name evidence="1" type="ORF">EZS28_043902</name>
</gene>
<evidence type="ECO:0000313" key="2">
    <source>
        <dbReference type="Proteomes" id="UP000324800"/>
    </source>
</evidence>